<dbReference type="SMART" id="SM00849">
    <property type="entry name" value="Lactamase_B"/>
    <property type="match status" value="1"/>
</dbReference>
<evidence type="ECO:0000313" key="3">
    <source>
        <dbReference type="Proteomes" id="UP000067689"/>
    </source>
</evidence>
<name>A0A0U4AUU0_9ACTN</name>
<dbReference type="KEGG" id="aer:AERYTH_05230"/>
<evidence type="ECO:0000313" key="2">
    <source>
        <dbReference type="EMBL" id="ALX04144.1"/>
    </source>
</evidence>
<gene>
    <name evidence="2" type="ORF">AERYTH_05230</name>
</gene>
<dbReference type="Gene3D" id="3.60.15.10">
    <property type="entry name" value="Ribonuclease Z/Hydroxyacylglutathione hydrolase-like"/>
    <property type="match status" value="1"/>
</dbReference>
<keyword evidence="3" id="KW-1185">Reference proteome</keyword>
<dbReference type="OrthoDB" id="2971563at2"/>
<dbReference type="InterPro" id="IPR050855">
    <property type="entry name" value="NDM-1-like"/>
</dbReference>
<dbReference type="STRING" id="2041.AERYTH_05230"/>
<evidence type="ECO:0000259" key="1">
    <source>
        <dbReference type="SMART" id="SM00849"/>
    </source>
</evidence>
<dbReference type="InterPro" id="IPR036866">
    <property type="entry name" value="RibonucZ/Hydroxyglut_hydro"/>
</dbReference>
<dbReference type="SUPFAM" id="SSF56281">
    <property type="entry name" value="Metallo-hydrolase/oxidoreductase"/>
    <property type="match status" value="1"/>
</dbReference>
<proteinExistence type="predicted"/>
<dbReference type="PANTHER" id="PTHR42951:SF14">
    <property type="entry name" value="METALLO-BETA-LACTAMASE SUPERFAMILY PROTEIN"/>
    <property type="match status" value="1"/>
</dbReference>
<accession>A0A0U4AUU0</accession>
<dbReference type="Pfam" id="PF00753">
    <property type="entry name" value="Lactamase_B"/>
    <property type="match status" value="1"/>
</dbReference>
<organism evidence="2 3">
    <name type="scientific">Aeromicrobium erythreum</name>
    <dbReference type="NCBI Taxonomy" id="2041"/>
    <lineage>
        <taxon>Bacteria</taxon>
        <taxon>Bacillati</taxon>
        <taxon>Actinomycetota</taxon>
        <taxon>Actinomycetes</taxon>
        <taxon>Propionibacteriales</taxon>
        <taxon>Nocardioidaceae</taxon>
        <taxon>Aeromicrobium</taxon>
    </lineage>
</organism>
<feature type="domain" description="Metallo-beta-lactamase" evidence="1">
    <location>
        <begin position="17"/>
        <end position="226"/>
    </location>
</feature>
<dbReference type="PANTHER" id="PTHR42951">
    <property type="entry name" value="METALLO-BETA-LACTAMASE DOMAIN-CONTAINING"/>
    <property type="match status" value="1"/>
</dbReference>
<dbReference type="AlphaFoldDB" id="A0A0U4AUU0"/>
<dbReference type="EMBL" id="CP011502">
    <property type="protein sequence ID" value="ALX04144.1"/>
    <property type="molecule type" value="Genomic_DNA"/>
</dbReference>
<dbReference type="Proteomes" id="UP000067689">
    <property type="component" value="Chromosome"/>
</dbReference>
<protein>
    <recommendedName>
        <fullName evidence="1">Metallo-beta-lactamase domain-containing protein</fullName>
    </recommendedName>
</protein>
<dbReference type="InterPro" id="IPR001279">
    <property type="entry name" value="Metallo-B-lactamas"/>
</dbReference>
<dbReference type="PATRIC" id="fig|2041.4.peg.1087"/>
<reference evidence="2 3" key="1">
    <citation type="journal article" date="1991" name="Int. J. Syst. Bacteriol.">
        <title>Description of the erythromycin-producing bacterium Arthrobacter sp. strain NRRL B-3381 as Aeromicrobium erythreum gen. nov., sp. nov.</title>
        <authorList>
            <person name="Miller E.S."/>
            <person name="Woese C.R."/>
            <person name="Brenner S."/>
        </authorList>
    </citation>
    <scope>NUCLEOTIDE SEQUENCE [LARGE SCALE GENOMIC DNA]</scope>
    <source>
        <strain evidence="2 3">AR18</strain>
    </source>
</reference>
<sequence>MITLDVAPGVHRVEHASTCCYLVEDDTHRGGVLVDGGLPGCRPLVEQLLWQRRMSWESLEAVVLTHAHFDHLGVCAAAERRGVHTWVHTGDGPIAQRPYRYRPGRPRLLYPVLHPGSWRHLAAMVRAGALNVEGLDSPVLVQDEHTLLPGGLCAVPTPGHTDGHVAFHLPDRGVVLTGDALVTLDPYTGRRGPRVVARAGTRDRDRALASLDAIAETDADVVLPGHGEPFVDGARAAASMARIAGAA</sequence>